<feature type="non-terminal residue" evidence="2">
    <location>
        <position position="1"/>
    </location>
</feature>
<protein>
    <submittedName>
        <fullName evidence="2">Uncharacterized protein</fullName>
    </submittedName>
</protein>
<evidence type="ECO:0000313" key="2">
    <source>
        <dbReference type="EMBL" id="CAA9551585.1"/>
    </source>
</evidence>
<accession>A0A6J4UID0</accession>
<gene>
    <name evidence="2" type="ORF">AVDCRST_MAG79-2744</name>
</gene>
<feature type="region of interest" description="Disordered" evidence="1">
    <location>
        <begin position="1"/>
        <end position="112"/>
    </location>
</feature>
<feature type="compositionally biased region" description="Basic and acidic residues" evidence="1">
    <location>
        <begin position="342"/>
        <end position="369"/>
    </location>
</feature>
<evidence type="ECO:0000256" key="1">
    <source>
        <dbReference type="SAM" id="MobiDB-lite"/>
    </source>
</evidence>
<feature type="region of interest" description="Disordered" evidence="1">
    <location>
        <begin position="133"/>
        <end position="418"/>
    </location>
</feature>
<feature type="compositionally biased region" description="Basic and acidic residues" evidence="1">
    <location>
        <begin position="195"/>
        <end position="224"/>
    </location>
</feature>
<feature type="compositionally biased region" description="Basic and acidic residues" evidence="1">
    <location>
        <begin position="61"/>
        <end position="96"/>
    </location>
</feature>
<dbReference type="EMBL" id="CADCWC010000428">
    <property type="protein sequence ID" value="CAA9551585.1"/>
    <property type="molecule type" value="Genomic_DNA"/>
</dbReference>
<feature type="compositionally biased region" description="Basic residues" evidence="1">
    <location>
        <begin position="25"/>
        <end position="60"/>
    </location>
</feature>
<name>A0A6J4UID0_9ACTN</name>
<feature type="compositionally biased region" description="Basic and acidic residues" evidence="1">
    <location>
        <begin position="269"/>
        <end position="303"/>
    </location>
</feature>
<feature type="compositionally biased region" description="Basic and acidic residues" evidence="1">
    <location>
        <begin position="382"/>
        <end position="418"/>
    </location>
</feature>
<sequence>AGVDRSRGGTVEVRASPCAAARRGTVVRRHARARGPRGGVRQRGRGGRHERRRRSRRGRDLRRGGHGRRDDLDRGHRDGRLGGGRRAAERRAEGRQHLHALAGDPGQGRRGRARQLRVLLPVVRDPGVLPAVQGRVRGHAGRGVGDLSRDDLQGDRAEQPAERRPAADRADPGAREHEPGRLPGARARHRRRVHPDHERPDGEGDPGLHRRRDDERQRAHELHAGPRQGGPSGRRDGGRVHEGEQPRLQDLRRLRRRPVAVLGPGSDEGLPRGHHGGDPRRHLRQHREERPQRHVRPGEDARRVPGVPVRRGQGRRRDPERGHRGGLRGPRHPGVGRQGQDVLRRLERHAGAGRGDSERDADRALRPEVARAGGLRRTGLRHVPEDGRGSAEHAGADRRDGREPRRDAGRAAEARGRV</sequence>
<feature type="compositionally biased region" description="Basic and acidic residues" evidence="1">
    <location>
        <begin position="233"/>
        <end position="252"/>
    </location>
</feature>
<feature type="non-terminal residue" evidence="2">
    <location>
        <position position="418"/>
    </location>
</feature>
<organism evidence="2">
    <name type="scientific">uncultured Thermoleophilia bacterium</name>
    <dbReference type="NCBI Taxonomy" id="1497501"/>
    <lineage>
        <taxon>Bacteria</taxon>
        <taxon>Bacillati</taxon>
        <taxon>Actinomycetota</taxon>
        <taxon>Thermoleophilia</taxon>
        <taxon>environmental samples</taxon>
    </lineage>
</organism>
<dbReference type="AlphaFoldDB" id="A0A6J4UID0"/>
<proteinExistence type="predicted"/>
<reference evidence="2" key="1">
    <citation type="submission" date="2020-02" db="EMBL/GenBank/DDBJ databases">
        <authorList>
            <person name="Meier V. D."/>
        </authorList>
    </citation>
    <scope>NUCLEOTIDE SEQUENCE</scope>
    <source>
        <strain evidence="2">AVDCRST_MAG79</strain>
    </source>
</reference>
<feature type="compositionally biased region" description="Basic and acidic residues" evidence="1">
    <location>
        <begin position="147"/>
        <end position="180"/>
    </location>
</feature>